<protein>
    <submittedName>
        <fullName evidence="3">Nad9</fullName>
    </submittedName>
</protein>
<dbReference type="GO" id="GO:0008137">
    <property type="term" value="F:NADH dehydrogenase (ubiquinone) activity"/>
    <property type="evidence" value="ECO:0007669"/>
    <property type="project" value="InterPro"/>
</dbReference>
<dbReference type="PANTHER" id="PTHR10884:SF14">
    <property type="entry name" value="NADH DEHYDROGENASE [UBIQUINONE] IRON-SULFUR PROTEIN 3, MITOCHONDRIAL"/>
    <property type="match status" value="1"/>
</dbReference>
<accession>A0A2I4PEP9</accession>
<geneLocation type="mitochondrion" evidence="3"/>
<dbReference type="InterPro" id="IPR001268">
    <property type="entry name" value="NADH_UbQ_OxRdtase_30kDa_su"/>
</dbReference>
<organism evidence="3">
    <name type="scientific">Laurentiella strenua</name>
    <dbReference type="NCBI Taxonomy" id="114681"/>
    <lineage>
        <taxon>Eukaryota</taxon>
        <taxon>Sar</taxon>
        <taxon>Alveolata</taxon>
        <taxon>Ciliophora</taxon>
        <taxon>Intramacronucleata</taxon>
        <taxon>Spirotrichea</taxon>
        <taxon>Stichotrichia</taxon>
        <taxon>Sporadotrichida</taxon>
        <taxon>Oxytrichidae</taxon>
        <taxon>Stylonychinae</taxon>
        <taxon>Laurentiella</taxon>
    </lineage>
</organism>
<proteinExistence type="inferred from homology"/>
<dbReference type="Gene3D" id="3.30.460.80">
    <property type="entry name" value="NADH:ubiquinone oxidoreductase, 30kDa subunit"/>
    <property type="match status" value="1"/>
</dbReference>
<name>A0A2I4PEP9_9SPIT</name>
<keyword evidence="3" id="KW-0496">Mitochondrion</keyword>
<dbReference type="SUPFAM" id="SSF143243">
    <property type="entry name" value="Nqo5-like"/>
    <property type="match status" value="1"/>
</dbReference>
<comment type="similarity">
    <text evidence="1">Belongs to the complex I 30 kDa subunit family.</text>
</comment>
<sequence length="198" mass="23499">MFKYILFLTNQIFLNYKFNNQKNINLYLNERNFYYLILHFKLSSFFYSSQLIDIFVYEIPSNLNIETKTNKNDFPIQLKKPILNESIIVYNFHLITTQQRFFIFLNLSSTNEITKKKKNWNSITSISEAFLNANWLEREASELHGIFFSGKKDVRNLMLPYGDTTAPMKKSYPCVGLREVFYDSNTDSLLQNPISLQF</sequence>
<dbReference type="Pfam" id="PF00329">
    <property type="entry name" value="Complex1_30kDa"/>
    <property type="match status" value="1"/>
</dbReference>
<dbReference type="PANTHER" id="PTHR10884">
    <property type="entry name" value="NADH DEHYDROGENASE UBIQUINONE IRON-SULFUR PROTEIN 3"/>
    <property type="match status" value="1"/>
</dbReference>
<dbReference type="AlphaFoldDB" id="A0A2I4PEP9"/>
<gene>
    <name evidence="3" type="primary">nad9</name>
</gene>
<evidence type="ECO:0000256" key="1">
    <source>
        <dbReference type="ARBA" id="ARBA00007569"/>
    </source>
</evidence>
<reference evidence="3" key="1">
    <citation type="submission" date="2016-07" db="EMBL/GenBank/DDBJ databases">
        <title>Mitochondrial genome evolution in stichotrich ciliates.</title>
        <authorList>
            <person name="Chen X."/>
            <person name="Landweber L."/>
        </authorList>
    </citation>
    <scope>NUCLEOTIDE SEQUENCE</scope>
</reference>
<evidence type="ECO:0000313" key="3">
    <source>
        <dbReference type="EMBL" id="APW82406.1"/>
    </source>
</evidence>
<dbReference type="EMBL" id="KX529838">
    <property type="protein sequence ID" value="APW82406.1"/>
    <property type="molecule type" value="Genomic_DNA"/>
</dbReference>
<dbReference type="InterPro" id="IPR037232">
    <property type="entry name" value="NADH_quin_OxRdtase_su_C/D-like"/>
</dbReference>
<evidence type="ECO:0000259" key="2">
    <source>
        <dbReference type="Pfam" id="PF00329"/>
    </source>
</evidence>
<feature type="domain" description="NADH:ubiquinone oxidoreductase 30kDa subunit" evidence="2">
    <location>
        <begin position="89"/>
        <end position="174"/>
    </location>
</feature>